<evidence type="ECO:0000313" key="8">
    <source>
        <dbReference type="EMBL" id="KAF1962862.1"/>
    </source>
</evidence>
<evidence type="ECO:0000256" key="3">
    <source>
        <dbReference type="ARBA" id="ARBA00023125"/>
    </source>
</evidence>
<dbReference type="Proteomes" id="UP000800035">
    <property type="component" value="Unassembled WGS sequence"/>
</dbReference>
<feature type="region of interest" description="Disordered" evidence="7">
    <location>
        <begin position="1"/>
        <end position="34"/>
    </location>
</feature>
<dbReference type="InterPro" id="IPR018607">
    <property type="entry name" value="Ctf8"/>
</dbReference>
<keyword evidence="5" id="KW-0131">Cell cycle</keyword>
<dbReference type="PANTHER" id="PTHR28605:SF1">
    <property type="entry name" value="CHROMOSOME TRANSMISSION FIDELITY FACTOR 8"/>
    <property type="match status" value="1"/>
</dbReference>
<gene>
    <name evidence="8" type="ORF">CC80DRAFT_99085</name>
</gene>
<dbReference type="OrthoDB" id="121932at2759"/>
<dbReference type="GO" id="GO:0003677">
    <property type="term" value="F:DNA binding"/>
    <property type="evidence" value="ECO:0007669"/>
    <property type="project" value="UniProtKB-KW"/>
</dbReference>
<dbReference type="GO" id="GO:0006260">
    <property type="term" value="P:DNA replication"/>
    <property type="evidence" value="ECO:0007669"/>
    <property type="project" value="UniProtKB-KW"/>
</dbReference>
<evidence type="ECO:0000256" key="1">
    <source>
        <dbReference type="ARBA" id="ARBA00004123"/>
    </source>
</evidence>
<evidence type="ECO:0000256" key="4">
    <source>
        <dbReference type="ARBA" id="ARBA00023242"/>
    </source>
</evidence>
<evidence type="ECO:0000256" key="6">
    <source>
        <dbReference type="ARBA" id="ARBA00038447"/>
    </source>
</evidence>
<accession>A0A6A5UGG9</accession>
<dbReference type="GO" id="GO:0031390">
    <property type="term" value="C:Ctf18 RFC-like complex"/>
    <property type="evidence" value="ECO:0007669"/>
    <property type="project" value="InterPro"/>
</dbReference>
<evidence type="ECO:0000256" key="7">
    <source>
        <dbReference type="SAM" id="MobiDB-lite"/>
    </source>
</evidence>
<dbReference type="EMBL" id="ML976978">
    <property type="protein sequence ID" value="KAF1962862.1"/>
    <property type="molecule type" value="Genomic_DNA"/>
</dbReference>
<keyword evidence="4" id="KW-0539">Nucleus</keyword>
<comment type="subcellular location">
    <subcellularLocation>
        <location evidence="1">Nucleus</location>
    </subcellularLocation>
</comment>
<keyword evidence="2" id="KW-0235">DNA replication</keyword>
<organism evidence="8 9">
    <name type="scientific">Byssothecium circinans</name>
    <dbReference type="NCBI Taxonomy" id="147558"/>
    <lineage>
        <taxon>Eukaryota</taxon>
        <taxon>Fungi</taxon>
        <taxon>Dikarya</taxon>
        <taxon>Ascomycota</taxon>
        <taxon>Pezizomycotina</taxon>
        <taxon>Dothideomycetes</taxon>
        <taxon>Pleosporomycetidae</taxon>
        <taxon>Pleosporales</taxon>
        <taxon>Massarineae</taxon>
        <taxon>Massarinaceae</taxon>
        <taxon>Byssothecium</taxon>
    </lineage>
</organism>
<keyword evidence="3" id="KW-0238">DNA-binding</keyword>
<protein>
    <recommendedName>
        <fullName evidence="10">Chromosome transmission fidelity protein 8</fullName>
    </recommendedName>
</protein>
<evidence type="ECO:0000256" key="5">
    <source>
        <dbReference type="ARBA" id="ARBA00023306"/>
    </source>
</evidence>
<dbReference type="AlphaFoldDB" id="A0A6A5UGG9"/>
<evidence type="ECO:0008006" key="10">
    <source>
        <dbReference type="Google" id="ProtNLM"/>
    </source>
</evidence>
<keyword evidence="9" id="KW-1185">Reference proteome</keyword>
<proteinExistence type="inferred from homology"/>
<reference evidence="8" key="1">
    <citation type="journal article" date="2020" name="Stud. Mycol.">
        <title>101 Dothideomycetes genomes: a test case for predicting lifestyles and emergence of pathogens.</title>
        <authorList>
            <person name="Haridas S."/>
            <person name="Albert R."/>
            <person name="Binder M."/>
            <person name="Bloem J."/>
            <person name="Labutti K."/>
            <person name="Salamov A."/>
            <person name="Andreopoulos B."/>
            <person name="Baker S."/>
            <person name="Barry K."/>
            <person name="Bills G."/>
            <person name="Bluhm B."/>
            <person name="Cannon C."/>
            <person name="Castanera R."/>
            <person name="Culley D."/>
            <person name="Daum C."/>
            <person name="Ezra D."/>
            <person name="Gonzalez J."/>
            <person name="Henrissat B."/>
            <person name="Kuo A."/>
            <person name="Liang C."/>
            <person name="Lipzen A."/>
            <person name="Lutzoni F."/>
            <person name="Magnuson J."/>
            <person name="Mondo S."/>
            <person name="Nolan M."/>
            <person name="Ohm R."/>
            <person name="Pangilinan J."/>
            <person name="Park H.-J."/>
            <person name="Ramirez L."/>
            <person name="Alfaro M."/>
            <person name="Sun H."/>
            <person name="Tritt A."/>
            <person name="Yoshinaga Y."/>
            <person name="Zwiers L.-H."/>
            <person name="Turgeon B."/>
            <person name="Goodwin S."/>
            <person name="Spatafora J."/>
            <person name="Crous P."/>
            <person name="Grigoriev I."/>
        </authorList>
    </citation>
    <scope>NUCLEOTIDE SEQUENCE</scope>
    <source>
        <strain evidence="8">CBS 675.92</strain>
    </source>
</reference>
<dbReference type="GO" id="GO:0007064">
    <property type="term" value="P:mitotic sister chromatid cohesion"/>
    <property type="evidence" value="ECO:0007669"/>
    <property type="project" value="InterPro"/>
</dbReference>
<evidence type="ECO:0000256" key="2">
    <source>
        <dbReference type="ARBA" id="ARBA00022705"/>
    </source>
</evidence>
<feature type="compositionally biased region" description="Pro residues" evidence="7">
    <location>
        <begin position="1"/>
        <end position="18"/>
    </location>
</feature>
<comment type="similarity">
    <text evidence="6">Belongs to the CTF8 family.</text>
</comment>
<name>A0A6A5UGG9_9PLEO</name>
<dbReference type="PANTHER" id="PTHR28605">
    <property type="entry name" value="CTF8, CHROMOSOME TRANSMISSION FIDELITY FACTOR 8 HOMOLOG (S. CEREVISIAE)"/>
    <property type="match status" value="1"/>
</dbReference>
<dbReference type="Pfam" id="PF09696">
    <property type="entry name" value="Ctf8"/>
    <property type="match status" value="1"/>
</dbReference>
<sequence length="180" mass="19818">MPSIPLHPPPSAAAPTAPPSHAQPTNPLPPLLHTPTGLALLELQGTIHFPTTPSTASAPTSSTLVGKLAFPLYNPTVNGEGDERWMKRVYFYVGRGQRMSGEVRKLGRPFAVVRRREEREGDVVMGGVDGEERGRGEELEIVEIVKYKVVFSARPEPGWGVVGRLENRLRSKKERLHMDP</sequence>
<evidence type="ECO:0000313" key="9">
    <source>
        <dbReference type="Proteomes" id="UP000800035"/>
    </source>
</evidence>